<dbReference type="HOGENOM" id="CLU_3154706_0_0_5"/>
<dbReference type="EMBL" id="AP014648">
    <property type="protein sequence ID" value="BAQ16793.1"/>
    <property type="molecule type" value="Genomic_DNA"/>
</dbReference>
<accession>A0A0A8K1F4</accession>
<dbReference type="KEGG" id="mcg:GL4_1335"/>
<name>A0A0A8K1F4_9HYPH</name>
<dbReference type="AlphaFoldDB" id="A0A0A8K1F4"/>
<dbReference type="Proteomes" id="UP000031643">
    <property type="component" value="Chromosome"/>
</dbReference>
<gene>
    <name evidence="1" type="ORF">GL4_1335</name>
</gene>
<evidence type="ECO:0000313" key="2">
    <source>
        <dbReference type="Proteomes" id="UP000031643"/>
    </source>
</evidence>
<organism evidence="1 2">
    <name type="scientific">Methyloceanibacter caenitepidi</name>
    <dbReference type="NCBI Taxonomy" id="1384459"/>
    <lineage>
        <taxon>Bacteria</taxon>
        <taxon>Pseudomonadati</taxon>
        <taxon>Pseudomonadota</taxon>
        <taxon>Alphaproteobacteria</taxon>
        <taxon>Hyphomicrobiales</taxon>
        <taxon>Hyphomicrobiaceae</taxon>
        <taxon>Methyloceanibacter</taxon>
    </lineage>
</organism>
<keyword evidence="2" id="KW-1185">Reference proteome</keyword>
<sequence>MPRRFRRVQLERGVEPVFTPVDAQSWLCVTVAAPHLFQKIAVPGICVA</sequence>
<protein>
    <submittedName>
        <fullName evidence="1">Uncharacterized protein</fullName>
    </submittedName>
</protein>
<evidence type="ECO:0000313" key="1">
    <source>
        <dbReference type="EMBL" id="BAQ16793.1"/>
    </source>
</evidence>
<reference evidence="1 2" key="1">
    <citation type="submission" date="2014-09" db="EMBL/GenBank/DDBJ databases">
        <title>Genome sequencing of Methyloceanibacter caenitepidi Gela4.</title>
        <authorList>
            <person name="Takeuchi M."/>
            <person name="Susumu S."/>
            <person name="Kamagata Y."/>
            <person name="Oshima K."/>
            <person name="Hattori M."/>
            <person name="Iwasaki W."/>
        </authorList>
    </citation>
    <scope>NUCLEOTIDE SEQUENCE [LARGE SCALE GENOMIC DNA]</scope>
    <source>
        <strain evidence="1 2">Gela4</strain>
    </source>
</reference>
<proteinExistence type="predicted"/>